<sequence>MADVFGDLDLFSEFEKDREAQGSFIHYDEENVRSRIIFEDFKSESEDESEDETEPVAPTQPCVDQSVFESDALKSSSDPDLASESIELKKEVASEDGELVEGLGKNVDNSGDSVAGELNRKYDQDVKAPKPSSENEKKVAWLNAQLYAEAAEEANKQNKSAQQLIYERNKFCRYAKLLDSTRYTPDDDSPAVQLLFNNNSFARKYRQQIEQFIKGLLWEEFHSAKDTMSEITVKPGHPSCVDINSSLSPENRSEFMRQKHALIGNSQFHKQFLIDFLGWPFNVAEPARCNVNWEIPLYGQIFNEVYADPSNKPAKSKGSNKPKPACWNCDELNHSVGDCNRPRNPVKIAASRKEFLSLQQGSSGPKFSGPSRYHLDPELASKFSRFKAGVISDSLQEALGLKQDQLPQHIYRMRLYGYPPGWLADAKQIQSGVTIFDKHGRVALITGECLEDGELDEDEETESKTEYDVNKIIEYPGFTIPVPLGFQDEHATFKMPPIQQHQLKKTLMSQSSEKPSSRKRKRVKDEDEKDIKKMKTKDDAHGEAEGVGEAEEGEEKMEGTDMERASEQLNLSSSTISMSKDFGTPIFTREKSGLPDASKFGKDIEEHIPFENLPNATGTFEKMKDILELIKKRKQNCPVLAPQYNVWIYPNPFKEMLHESWFKFIGQISTSHLIRNFLSCVKTCKVKTSFKMKGFIDRSEIMCLSSNRVCIG</sequence>
<evidence type="ECO:0000256" key="2">
    <source>
        <dbReference type="ARBA" id="ARBA00022723"/>
    </source>
</evidence>
<dbReference type="GO" id="GO:0003723">
    <property type="term" value="F:RNA binding"/>
    <property type="evidence" value="ECO:0007669"/>
    <property type="project" value="TreeGrafter"/>
</dbReference>
<accession>A0AAE1BBI9</accession>
<feature type="region of interest" description="Disordered" evidence="6">
    <location>
        <begin position="502"/>
        <end position="560"/>
    </location>
</feature>
<feature type="compositionally biased region" description="Basic and acidic residues" evidence="6">
    <location>
        <begin position="118"/>
        <end position="134"/>
    </location>
</feature>
<dbReference type="Proteomes" id="UP001283361">
    <property type="component" value="Unassembled WGS sequence"/>
</dbReference>
<dbReference type="SMART" id="SM00581">
    <property type="entry name" value="PSP"/>
    <property type="match status" value="1"/>
</dbReference>
<dbReference type="EMBL" id="JAWDGP010000175">
    <property type="protein sequence ID" value="KAK3803244.1"/>
    <property type="molecule type" value="Genomic_DNA"/>
</dbReference>
<dbReference type="Pfam" id="PF04046">
    <property type="entry name" value="PSP"/>
    <property type="match status" value="1"/>
</dbReference>
<dbReference type="AlphaFoldDB" id="A0AAE1BBI9"/>
<feature type="region of interest" description="Disordered" evidence="6">
    <location>
        <begin position="40"/>
        <end position="63"/>
    </location>
</feature>
<feature type="domain" description="PSP proline-rich" evidence="7">
    <location>
        <begin position="383"/>
        <end position="435"/>
    </location>
</feature>
<feature type="region of interest" description="Disordered" evidence="6">
    <location>
        <begin position="97"/>
        <end position="134"/>
    </location>
</feature>
<reference evidence="8" key="1">
    <citation type="journal article" date="2023" name="G3 (Bethesda)">
        <title>A reference genome for the long-term kleptoplast-retaining sea slug Elysia crispata morphotype clarki.</title>
        <authorList>
            <person name="Eastman K.E."/>
            <person name="Pendleton A.L."/>
            <person name="Shaikh M.A."/>
            <person name="Suttiyut T."/>
            <person name="Ogas R."/>
            <person name="Tomko P."/>
            <person name="Gavelis G."/>
            <person name="Widhalm J.R."/>
            <person name="Wisecaver J.H."/>
        </authorList>
    </citation>
    <scope>NUCLEOTIDE SEQUENCE</scope>
    <source>
        <strain evidence="8">ECLA1</strain>
    </source>
</reference>
<feature type="compositionally biased region" description="Acidic residues" evidence="6">
    <location>
        <begin position="546"/>
        <end position="555"/>
    </location>
</feature>
<dbReference type="PANTHER" id="PTHR13316">
    <property type="entry name" value="ZINC FINGER, CCHC DOMAIN CONTAINING 8"/>
    <property type="match status" value="1"/>
</dbReference>
<evidence type="ECO:0000313" key="8">
    <source>
        <dbReference type="EMBL" id="KAK3803244.1"/>
    </source>
</evidence>
<gene>
    <name evidence="8" type="ORF">RRG08_013827</name>
</gene>
<dbReference type="InterPro" id="IPR006568">
    <property type="entry name" value="PSP_pro-rich"/>
</dbReference>
<keyword evidence="9" id="KW-1185">Reference proteome</keyword>
<name>A0AAE1BBI9_9GAST</name>
<dbReference type="PANTHER" id="PTHR13316:SF0">
    <property type="entry name" value="ZINC FINGER CCHC DOMAIN-CONTAINING PROTEIN 8"/>
    <property type="match status" value="1"/>
</dbReference>
<feature type="compositionally biased region" description="Acidic residues" evidence="6">
    <location>
        <begin position="45"/>
        <end position="54"/>
    </location>
</feature>
<evidence type="ECO:0000313" key="9">
    <source>
        <dbReference type="Proteomes" id="UP001283361"/>
    </source>
</evidence>
<evidence type="ECO:0000256" key="5">
    <source>
        <dbReference type="ARBA" id="ARBA00023242"/>
    </source>
</evidence>
<keyword evidence="4" id="KW-0862">Zinc</keyword>
<protein>
    <recommendedName>
        <fullName evidence="7">PSP proline-rich domain-containing protein</fullName>
    </recommendedName>
</protein>
<dbReference type="GO" id="GO:0071013">
    <property type="term" value="C:catalytic step 2 spliceosome"/>
    <property type="evidence" value="ECO:0007669"/>
    <property type="project" value="TreeGrafter"/>
</dbReference>
<keyword evidence="5" id="KW-0539">Nucleus</keyword>
<feature type="compositionally biased region" description="Basic and acidic residues" evidence="6">
    <location>
        <begin position="523"/>
        <end position="544"/>
    </location>
</feature>
<keyword evidence="2" id="KW-0479">Metal-binding</keyword>
<evidence type="ECO:0000256" key="3">
    <source>
        <dbReference type="ARBA" id="ARBA00022771"/>
    </source>
</evidence>
<organism evidence="8 9">
    <name type="scientific">Elysia crispata</name>
    <name type="common">lettuce slug</name>
    <dbReference type="NCBI Taxonomy" id="231223"/>
    <lineage>
        <taxon>Eukaryota</taxon>
        <taxon>Metazoa</taxon>
        <taxon>Spiralia</taxon>
        <taxon>Lophotrochozoa</taxon>
        <taxon>Mollusca</taxon>
        <taxon>Gastropoda</taxon>
        <taxon>Heterobranchia</taxon>
        <taxon>Euthyneura</taxon>
        <taxon>Panpulmonata</taxon>
        <taxon>Sacoglossa</taxon>
        <taxon>Placobranchoidea</taxon>
        <taxon>Plakobranchidae</taxon>
        <taxon>Elysia</taxon>
    </lineage>
</organism>
<evidence type="ECO:0000256" key="4">
    <source>
        <dbReference type="ARBA" id="ARBA00022833"/>
    </source>
</evidence>
<evidence type="ECO:0000259" key="7">
    <source>
        <dbReference type="SMART" id="SM00581"/>
    </source>
</evidence>
<dbReference type="GO" id="GO:0008270">
    <property type="term" value="F:zinc ion binding"/>
    <property type="evidence" value="ECO:0007669"/>
    <property type="project" value="UniProtKB-KW"/>
</dbReference>
<dbReference type="InterPro" id="IPR052115">
    <property type="entry name" value="NEXT_complex_subunit_ZCCHC8"/>
</dbReference>
<comment type="subcellular location">
    <subcellularLocation>
        <location evidence="1">Nucleus</location>
    </subcellularLocation>
</comment>
<proteinExistence type="predicted"/>
<comment type="caution">
    <text evidence="8">The sequence shown here is derived from an EMBL/GenBank/DDBJ whole genome shotgun (WGS) entry which is preliminary data.</text>
</comment>
<evidence type="ECO:0000256" key="6">
    <source>
        <dbReference type="SAM" id="MobiDB-lite"/>
    </source>
</evidence>
<keyword evidence="3" id="KW-0863">Zinc-finger</keyword>
<evidence type="ECO:0000256" key="1">
    <source>
        <dbReference type="ARBA" id="ARBA00004123"/>
    </source>
</evidence>